<keyword evidence="2" id="KW-1185">Reference proteome</keyword>
<evidence type="ECO:0000313" key="1">
    <source>
        <dbReference type="EMBL" id="RTZ18341.1"/>
    </source>
</evidence>
<dbReference type="GO" id="GO:0016757">
    <property type="term" value="F:glycosyltransferase activity"/>
    <property type="evidence" value="ECO:0007669"/>
    <property type="project" value="TreeGrafter"/>
</dbReference>
<protein>
    <submittedName>
        <fullName evidence="1">Colanic acid biosynthesis glycosyltransferase WcaL</fullName>
    </submittedName>
</protein>
<comment type="caution">
    <text evidence="1">The sequence shown here is derived from an EMBL/GenBank/DDBJ whole genome shotgun (WGS) entry which is preliminary data.</text>
</comment>
<name>A0A432D317_9VIBR</name>
<dbReference type="OrthoDB" id="9768937at2"/>
<dbReference type="CDD" id="cd03801">
    <property type="entry name" value="GT4_PimA-like"/>
    <property type="match status" value="1"/>
</dbReference>
<dbReference type="Proteomes" id="UP000268973">
    <property type="component" value="Unassembled WGS sequence"/>
</dbReference>
<organism evidence="1 2">
    <name type="scientific">Vibrio aquaticus</name>
    <dbReference type="NCBI Taxonomy" id="2496559"/>
    <lineage>
        <taxon>Bacteria</taxon>
        <taxon>Pseudomonadati</taxon>
        <taxon>Pseudomonadota</taxon>
        <taxon>Gammaproteobacteria</taxon>
        <taxon>Vibrionales</taxon>
        <taxon>Vibrionaceae</taxon>
        <taxon>Vibrio</taxon>
    </lineage>
</organism>
<dbReference type="PANTHER" id="PTHR45947">
    <property type="entry name" value="SULFOQUINOVOSYL TRANSFERASE SQD2"/>
    <property type="match status" value="1"/>
</dbReference>
<accession>A0A432D317</accession>
<evidence type="ECO:0000313" key="2">
    <source>
        <dbReference type="Proteomes" id="UP000268973"/>
    </source>
</evidence>
<dbReference type="EMBL" id="RXZH01000001">
    <property type="protein sequence ID" value="RTZ18341.1"/>
    <property type="molecule type" value="Genomic_DNA"/>
</dbReference>
<dbReference type="InterPro" id="IPR050194">
    <property type="entry name" value="Glycosyltransferase_grp1"/>
</dbReference>
<dbReference type="PANTHER" id="PTHR45947:SF15">
    <property type="entry name" value="TEICHURONIC ACID BIOSYNTHESIS GLYCOSYLTRANSFERASE TUAC-RELATED"/>
    <property type="match status" value="1"/>
</dbReference>
<dbReference type="Pfam" id="PF13692">
    <property type="entry name" value="Glyco_trans_1_4"/>
    <property type="match status" value="1"/>
</dbReference>
<dbReference type="AlphaFoldDB" id="A0A432D317"/>
<keyword evidence="1" id="KW-0808">Transferase</keyword>
<dbReference type="SUPFAM" id="SSF53756">
    <property type="entry name" value="UDP-Glycosyltransferase/glycogen phosphorylase"/>
    <property type="match status" value="1"/>
</dbReference>
<gene>
    <name evidence="1" type="ORF">EJ063_01190</name>
</gene>
<sequence>MKITYFINQYPHVSHTFIRREILELEDQGFDIQRVALRGWDSNVVDETDKSERAKTLYVLQSGLKALLPVFFRQLIKQPGRVFLAIKLAAQMTYMSERNFAYHLIYLFEACQLAEFCAQHESEHVHAHFGTNSTEVVMLAKLLSGIEYSFTVHGPEEFDKPLSLHLREKVNLSKFVAAISSFGRSQLYRWTDLEDWNKVKIVHCGLDDSFLQGQPEPKLNSETKQLLCIGRLCEQKGQLLLLRSVKAALDEGANVKLVLAGDGDMRPDVETYIRQHHLEDRVTITGWISSDKVKQLLLDSDAMILPSFAEGLPVAIMEAMAIGRPVITTYIAGIPELLSNRENALLFPAGDINATKNAIVDFTQLTDNELNQMVRKAYDAVEAKHNIKTEASKLASFIRGEI</sequence>
<proteinExistence type="predicted"/>
<dbReference type="Gene3D" id="3.40.50.2000">
    <property type="entry name" value="Glycogen Phosphorylase B"/>
    <property type="match status" value="2"/>
</dbReference>
<reference evidence="1 2" key="1">
    <citation type="submission" date="2018-12" db="EMBL/GenBank/DDBJ databases">
        <title>Vibrio sp. isolated from China Sea.</title>
        <authorList>
            <person name="Li Y."/>
        </authorList>
    </citation>
    <scope>NUCLEOTIDE SEQUENCE [LARGE SCALE GENOMIC DNA]</scope>
    <source>
        <strain evidence="1 2">BEI207</strain>
    </source>
</reference>